<keyword evidence="1" id="KW-1133">Transmembrane helix</keyword>
<proteinExistence type="predicted"/>
<protein>
    <recommendedName>
        <fullName evidence="4">Surface protein</fullName>
    </recommendedName>
</protein>
<dbReference type="GO" id="GO:0031146">
    <property type="term" value="P:SCF-dependent proteasomal ubiquitin-dependent protein catabolic process"/>
    <property type="evidence" value="ECO:0007669"/>
    <property type="project" value="TreeGrafter"/>
</dbReference>
<gene>
    <name evidence="2" type="ORF">KIMC2_05650</name>
</gene>
<organism evidence="2 3">
    <name type="scientific">Xylocopilactobacillus apis</name>
    <dbReference type="NCBI Taxonomy" id="2932183"/>
    <lineage>
        <taxon>Bacteria</taxon>
        <taxon>Bacillati</taxon>
        <taxon>Bacillota</taxon>
        <taxon>Bacilli</taxon>
        <taxon>Lactobacillales</taxon>
        <taxon>Lactobacillaceae</taxon>
        <taxon>Xylocopilactobacillus</taxon>
    </lineage>
</organism>
<dbReference type="NCBIfam" id="TIGR02167">
    <property type="entry name" value="Liste_lipo_26"/>
    <property type="match status" value="26"/>
</dbReference>
<evidence type="ECO:0000313" key="2">
    <source>
        <dbReference type="EMBL" id="BDR56003.1"/>
    </source>
</evidence>
<dbReference type="Pfam" id="PF03382">
    <property type="entry name" value="DUF285"/>
    <property type="match status" value="5"/>
</dbReference>
<dbReference type="InterPro" id="IPR032675">
    <property type="entry name" value="LRR_dom_sf"/>
</dbReference>
<dbReference type="InterPro" id="IPR011889">
    <property type="entry name" value="Liste_lipo_26"/>
</dbReference>
<keyword evidence="3" id="KW-1185">Reference proteome</keyword>
<feature type="transmembrane region" description="Helical" evidence="1">
    <location>
        <begin position="12"/>
        <end position="31"/>
    </location>
</feature>
<evidence type="ECO:0000256" key="1">
    <source>
        <dbReference type="SAM" id="Phobius"/>
    </source>
</evidence>
<dbReference type="GO" id="GO:0019005">
    <property type="term" value="C:SCF ubiquitin ligase complex"/>
    <property type="evidence" value="ECO:0007669"/>
    <property type="project" value="TreeGrafter"/>
</dbReference>
<dbReference type="EMBL" id="AP026801">
    <property type="protein sequence ID" value="BDR56003.1"/>
    <property type="molecule type" value="Genomic_DNA"/>
</dbReference>
<accession>A0AAU9DMA4</accession>
<dbReference type="InterPro" id="IPR005046">
    <property type="entry name" value="DUF285"/>
</dbReference>
<dbReference type="Proteomes" id="UP001321804">
    <property type="component" value="Chromosome"/>
</dbReference>
<dbReference type="RefSeq" id="WP_317697830.1">
    <property type="nucleotide sequence ID" value="NZ_AP026801.1"/>
</dbReference>
<sequence>MNFNSENGRRRFNIILFWQVLILVALILTFLGKQFLAFNSKAEDTLSITKLSQVSTDLNQPLAGKDAFSLALAENSKVTASSNAVKLNRNTYQFNAVNNEISGEVTYSNAGITASGKLIDAVLTVTAQNASKVTVAPIGSITLTGRNAKAQMKLQFLLHGTKTPIAIDGHFTIDQLKPNEEIGLKLNQLKQIYSRGDSLVQTNSDQSYTNFKVNTVSEHNRFTAVYENQAELDYTLQNIGAEAGQLNLSSSSVVEIEMPQARMTGIDETVDPAESSEETKTDQFQGKLTETKAAPNKVRPLYLLQQNIPSKSAGYLGWNQIDDELDPVWSVEPKDIVITNELQEDVTNNFQVMIKGHHLTIDAAAEALKSSDFYGHTYSVLIKGKVNPQQGLQSDKDDLKLGKPNTAKITLKTADGVVTQKTNAAVNQVKVALPKVELDQSSIYSGMKTFSGKISHPETTKFYLSYKDNAGKPHDNEPLKITTKPNLTANALTARSGDTKEKWQAAMPENLNAKAAPVKLTAKSVDGMKKDFWLRDGTWWDYDYSSRTLTIHPHELNWDTDKVTYRDENNQLVTGWPWESYNGRRGSYINKVVLEPGVTAKGSLYRLFNFADNYRGVEIVGLAQLDTSQVTDMNSMFSGRFSSLDVSHFDTSNVTDMSGMFSGCYALTSLDLTHFDTSNVTDMSQMFKGSGLTSLDLSHFDTSQVTDMSEMFSGCLIPILNVTPLVTSNVTNMRGMFDQCRQVKSLDVTHFDTRKVTDMSGMFSYCKALTSLDVTHFDTSQVIDMGFMFANCMSLPSLDVTHFDTSKVTTMGSMFYGCSSLPALDVTHFDTSQVTDMSQMFYGCALPTIDVTHFDTSKVTTMGSMFYGCALLTIDVTHFDTSQVTDMSQMFAGCSKLTQLDLNNWDTSQVINMSAMFYNCNKLASIDFDRWNTSHVTNMTSMFLSCPILTSIDVSNWDTSHVTKMGSMFQGCVALPTVDTSRWDTSQVTQMAYMFYNCKLLNNLNTSNWNTGSVQTMNNMFEGCEILPTIDTSNWNTSSVTNMFRMFYGCTALNHLDVSSWDTGNVTDMSYLFYGCGNLPELAVTNWNLSKVQTLQYSFYGCGKLATLDVSHWGASQVTNMSYTFCSCIALTDLNFTNFDVSHVTDMSYAFYNCIGLTNLNVSNFQTNSLQNMKWIFYGCRSIPSLDVSNWYTGRVTDMNGVFSGCNSLTNLDVTKWITGMVKDMGSMFRGCSSLTSLDVTKLNTANVIKMDSMFSYCSSLTDLDVSHLNTTTTKTFAYMFQNCSSLQKLDLSAWDTSSLGQYYDTYGRGTIVSMFQNCTSLTSLNLNNFDTSKLGPSIYPGSFTMDHLFDNTPKLWKLTLGPKTKIYPKAKSGWQTFDPYFVNPTPGSQIVDLADPTGEYYCKDAKWQELGTSTNDHEPNGAVKTADDIIADSQLPHTDTRTYVWYQVGKLGFTAPTEIDLGTRKPPVNHEKYESEPQSIDVTDSRNLRTNKQWQVTVEATDLVKSDDSTKKIDGNPLYIKDSAGEHQITSTAAELYSGTSTGVGYQDEWNKPWNLVFKSSPMAIPATGTYKGTVTFTLVETTP</sequence>
<keyword evidence="1" id="KW-0472">Membrane</keyword>
<dbReference type="PANTHER" id="PTHR13318">
    <property type="entry name" value="PARTNER OF PAIRED, ISOFORM B-RELATED"/>
    <property type="match status" value="1"/>
</dbReference>
<dbReference type="KEGG" id="xak:KIMC2_05650"/>
<name>A0AAU9DMA4_9LACO</name>
<reference evidence="2 3" key="1">
    <citation type="journal article" date="2023" name="Microbiol. Spectr.">
        <title>Symbiosis of Carpenter Bees with Uncharacterized Lactic Acid Bacteria Showing NAD Auxotrophy.</title>
        <authorList>
            <person name="Kawasaki S."/>
            <person name="Ozawa K."/>
            <person name="Mori T."/>
            <person name="Yamamoto A."/>
            <person name="Ito M."/>
            <person name="Ohkuma M."/>
            <person name="Sakamoto M."/>
            <person name="Matsutani M."/>
        </authorList>
    </citation>
    <scope>NUCLEOTIDE SEQUENCE [LARGE SCALE GENOMIC DNA]</scope>
    <source>
        <strain evidence="2 3">KimC2</strain>
    </source>
</reference>
<dbReference type="Gene3D" id="3.80.10.10">
    <property type="entry name" value="Ribonuclease Inhibitor"/>
    <property type="match status" value="5"/>
</dbReference>
<evidence type="ECO:0000313" key="3">
    <source>
        <dbReference type="Proteomes" id="UP001321804"/>
    </source>
</evidence>
<keyword evidence="1" id="KW-0812">Transmembrane</keyword>
<evidence type="ECO:0008006" key="4">
    <source>
        <dbReference type="Google" id="ProtNLM"/>
    </source>
</evidence>
<dbReference type="SUPFAM" id="SSF52058">
    <property type="entry name" value="L domain-like"/>
    <property type="match status" value="2"/>
</dbReference>